<dbReference type="PROSITE" id="PS50213">
    <property type="entry name" value="FAS1"/>
    <property type="match status" value="1"/>
</dbReference>
<dbReference type="PANTHER" id="PTHR10900:SF122">
    <property type="entry name" value="FAS1 DOMAIN-CONTAINING PROTEIN"/>
    <property type="match status" value="1"/>
</dbReference>
<keyword evidence="3" id="KW-0732">Signal</keyword>
<keyword evidence="2" id="KW-0812">Transmembrane</keyword>
<name>A0A0D0BNL3_9AGAR</name>
<dbReference type="EMBL" id="KN834797">
    <property type="protein sequence ID" value="KIK56556.1"/>
    <property type="molecule type" value="Genomic_DNA"/>
</dbReference>
<dbReference type="HOGENOM" id="CLU_033355_1_0_1"/>
<sequence length="391" mass="39754">MRLQSLAILAALTSLSYAQNLTAFADALGSIGATNFTAIAANLNSTSEGQAVIQTLLSGRNFTIFAPNNDAHVLSYHILQGNFSSSNSSTPELVSGNSPDHTIGRSLLNSSEFVTLEGNASQVLAWTKENGAISLLNQPNNVSVINSTRVAGTGIDIYLINGVLSFPPTLSTLVSNSSNTTSLSGLLNSTMIPAADGTNQTLATVLDMQKGMTAFAPTNDAFSAISSSLSALAGNQTAVITVLQNHIINGTSVYSTEITNGASMTSAAGESLKFSTNSSGTYVTSGSTTAKIVQTDLLTSNGVVHLIDAVLLNLDTDPSAASSAYQSATSAAATMTETGPIAASATGPNGSSSTSSGGSNNGAGTLPITVHYYTMSFAAVIGFVVFGAYTV</sequence>
<evidence type="ECO:0000313" key="5">
    <source>
        <dbReference type="EMBL" id="KIK56556.1"/>
    </source>
</evidence>
<feature type="chain" id="PRO_5002207855" description="FAS1 domain-containing protein" evidence="3">
    <location>
        <begin position="19"/>
        <end position="391"/>
    </location>
</feature>
<dbReference type="InterPro" id="IPR050904">
    <property type="entry name" value="Adhesion/Biosynth-related"/>
</dbReference>
<keyword evidence="2" id="KW-1133">Transmembrane helix</keyword>
<feature type="signal peptide" evidence="3">
    <location>
        <begin position="1"/>
        <end position="18"/>
    </location>
</feature>
<keyword evidence="6" id="KW-1185">Reference proteome</keyword>
<dbReference type="InterPro" id="IPR000782">
    <property type="entry name" value="FAS1_domain"/>
</dbReference>
<dbReference type="SMART" id="SM00554">
    <property type="entry name" value="FAS1"/>
    <property type="match status" value="2"/>
</dbReference>
<dbReference type="Gene3D" id="2.30.180.10">
    <property type="entry name" value="FAS1 domain"/>
    <property type="match status" value="2"/>
</dbReference>
<dbReference type="AlphaFoldDB" id="A0A0D0BNL3"/>
<evidence type="ECO:0000256" key="3">
    <source>
        <dbReference type="SAM" id="SignalP"/>
    </source>
</evidence>
<dbReference type="SUPFAM" id="SSF82153">
    <property type="entry name" value="FAS1 domain"/>
    <property type="match status" value="2"/>
</dbReference>
<proteinExistence type="predicted"/>
<feature type="transmembrane region" description="Helical" evidence="2">
    <location>
        <begin position="370"/>
        <end position="389"/>
    </location>
</feature>
<evidence type="ECO:0000256" key="2">
    <source>
        <dbReference type="SAM" id="Phobius"/>
    </source>
</evidence>
<dbReference type="InterPro" id="IPR036378">
    <property type="entry name" value="FAS1_dom_sf"/>
</dbReference>
<accession>A0A0D0BNL3</accession>
<dbReference type="Proteomes" id="UP000053593">
    <property type="component" value="Unassembled WGS sequence"/>
</dbReference>
<dbReference type="GO" id="GO:0000329">
    <property type="term" value="C:fungal-type vacuole membrane"/>
    <property type="evidence" value="ECO:0007669"/>
    <property type="project" value="TreeGrafter"/>
</dbReference>
<dbReference type="OrthoDB" id="286301at2759"/>
<organism evidence="5 6">
    <name type="scientific">Collybiopsis luxurians FD-317 M1</name>
    <dbReference type="NCBI Taxonomy" id="944289"/>
    <lineage>
        <taxon>Eukaryota</taxon>
        <taxon>Fungi</taxon>
        <taxon>Dikarya</taxon>
        <taxon>Basidiomycota</taxon>
        <taxon>Agaricomycotina</taxon>
        <taxon>Agaricomycetes</taxon>
        <taxon>Agaricomycetidae</taxon>
        <taxon>Agaricales</taxon>
        <taxon>Marasmiineae</taxon>
        <taxon>Omphalotaceae</taxon>
        <taxon>Collybiopsis</taxon>
        <taxon>Collybiopsis luxurians</taxon>
    </lineage>
</organism>
<feature type="region of interest" description="Disordered" evidence="1">
    <location>
        <begin position="340"/>
        <end position="360"/>
    </location>
</feature>
<keyword evidence="2" id="KW-0472">Membrane</keyword>
<evidence type="ECO:0000259" key="4">
    <source>
        <dbReference type="PROSITE" id="PS50213"/>
    </source>
</evidence>
<feature type="domain" description="FAS1" evidence="4">
    <location>
        <begin position="167"/>
        <end position="311"/>
    </location>
</feature>
<gene>
    <name evidence="5" type="ORF">GYMLUDRAFT_61976</name>
</gene>
<feature type="compositionally biased region" description="Low complexity" evidence="1">
    <location>
        <begin position="342"/>
        <end position="360"/>
    </location>
</feature>
<evidence type="ECO:0000313" key="6">
    <source>
        <dbReference type="Proteomes" id="UP000053593"/>
    </source>
</evidence>
<dbReference type="GO" id="GO:0005615">
    <property type="term" value="C:extracellular space"/>
    <property type="evidence" value="ECO:0007669"/>
    <property type="project" value="TreeGrafter"/>
</dbReference>
<reference evidence="5 6" key="1">
    <citation type="submission" date="2014-04" db="EMBL/GenBank/DDBJ databases">
        <title>Evolutionary Origins and Diversification of the Mycorrhizal Mutualists.</title>
        <authorList>
            <consortium name="DOE Joint Genome Institute"/>
            <consortium name="Mycorrhizal Genomics Consortium"/>
            <person name="Kohler A."/>
            <person name="Kuo A."/>
            <person name="Nagy L.G."/>
            <person name="Floudas D."/>
            <person name="Copeland A."/>
            <person name="Barry K.W."/>
            <person name="Cichocki N."/>
            <person name="Veneault-Fourrey C."/>
            <person name="LaButti K."/>
            <person name="Lindquist E.A."/>
            <person name="Lipzen A."/>
            <person name="Lundell T."/>
            <person name="Morin E."/>
            <person name="Murat C."/>
            <person name="Riley R."/>
            <person name="Ohm R."/>
            <person name="Sun H."/>
            <person name="Tunlid A."/>
            <person name="Henrissat B."/>
            <person name="Grigoriev I.V."/>
            <person name="Hibbett D.S."/>
            <person name="Martin F."/>
        </authorList>
    </citation>
    <scope>NUCLEOTIDE SEQUENCE [LARGE SCALE GENOMIC DNA]</scope>
    <source>
        <strain evidence="5 6">FD-317 M1</strain>
    </source>
</reference>
<dbReference type="Pfam" id="PF02469">
    <property type="entry name" value="Fasciclin"/>
    <property type="match status" value="1"/>
</dbReference>
<dbReference type="PANTHER" id="PTHR10900">
    <property type="entry name" value="PERIOSTIN-RELATED"/>
    <property type="match status" value="1"/>
</dbReference>
<dbReference type="GO" id="GO:0016236">
    <property type="term" value="P:macroautophagy"/>
    <property type="evidence" value="ECO:0007669"/>
    <property type="project" value="TreeGrafter"/>
</dbReference>
<protein>
    <recommendedName>
        <fullName evidence="4">FAS1 domain-containing protein</fullName>
    </recommendedName>
</protein>
<evidence type="ECO:0000256" key="1">
    <source>
        <dbReference type="SAM" id="MobiDB-lite"/>
    </source>
</evidence>